<dbReference type="Gene3D" id="2.60.450.10">
    <property type="entry name" value="Lipopolysaccharide (LPS) transport protein A like domain"/>
    <property type="match status" value="1"/>
</dbReference>
<dbReference type="EMBL" id="CP022098">
    <property type="protein sequence ID" value="ATB35992.1"/>
    <property type="molecule type" value="Genomic_DNA"/>
</dbReference>
<evidence type="ECO:0008006" key="3">
    <source>
        <dbReference type="Google" id="ProtNLM"/>
    </source>
</evidence>
<evidence type="ECO:0000313" key="1">
    <source>
        <dbReference type="EMBL" id="ATB35992.1"/>
    </source>
</evidence>
<gene>
    <name evidence="1" type="ORF">CYFUS_001406</name>
</gene>
<name>A0A250IXN7_9BACT</name>
<dbReference type="KEGG" id="cfus:CYFUS_001406"/>
<sequence length="196" mass="20763">MNQTTSRALGCHNLFSWGDREEAVTRAVIFLGCVLFLGSACTPPQGQADASAPPAVVMHGVRLRSFEGDTPSLEGQARSATYERSGELTASEATIRVPGKTPGDVTVVTARELEGHLGTRQLVASGDVVVRNPSGMVARTPRVAYDAVQQTARGSEGVQVQGPDYRLSAETFLISMPDGQFTFEGSVHTVLEAADD</sequence>
<dbReference type="AlphaFoldDB" id="A0A250IXN7"/>
<dbReference type="Proteomes" id="UP000217257">
    <property type="component" value="Chromosome"/>
</dbReference>
<accession>A0A250IXN7</accession>
<proteinExistence type="predicted"/>
<organism evidence="1 2">
    <name type="scientific">Cystobacter fuscus</name>
    <dbReference type="NCBI Taxonomy" id="43"/>
    <lineage>
        <taxon>Bacteria</taxon>
        <taxon>Pseudomonadati</taxon>
        <taxon>Myxococcota</taxon>
        <taxon>Myxococcia</taxon>
        <taxon>Myxococcales</taxon>
        <taxon>Cystobacterineae</taxon>
        <taxon>Archangiaceae</taxon>
        <taxon>Cystobacter</taxon>
    </lineage>
</organism>
<evidence type="ECO:0000313" key="2">
    <source>
        <dbReference type="Proteomes" id="UP000217257"/>
    </source>
</evidence>
<protein>
    <recommendedName>
        <fullName evidence="3">LPS export ABC transporter periplasmic protein LptC</fullName>
    </recommendedName>
</protein>
<reference evidence="1 2" key="1">
    <citation type="submission" date="2017-06" db="EMBL/GenBank/DDBJ databases">
        <title>Sequencing and comparative analysis of myxobacterial genomes.</title>
        <authorList>
            <person name="Rupp O."/>
            <person name="Goesmann A."/>
            <person name="Sogaard-Andersen L."/>
        </authorList>
    </citation>
    <scope>NUCLEOTIDE SEQUENCE [LARGE SCALE GENOMIC DNA]</scope>
    <source>
        <strain evidence="1 2">DSM 52655</strain>
    </source>
</reference>